<comment type="caution">
    <text evidence="4">The sequence shown here is derived from an EMBL/GenBank/DDBJ whole genome shotgun (WGS) entry which is preliminary data.</text>
</comment>
<dbReference type="InterPro" id="IPR006311">
    <property type="entry name" value="TAT_signal"/>
</dbReference>
<keyword evidence="1" id="KW-0602">Photosynthesis</keyword>
<dbReference type="EMBL" id="JAAGOH010000038">
    <property type="protein sequence ID" value="NDY93525.1"/>
    <property type="molecule type" value="Genomic_DNA"/>
</dbReference>
<dbReference type="GO" id="GO:0015979">
    <property type="term" value="P:photosynthesis"/>
    <property type="evidence" value="ECO:0007669"/>
    <property type="project" value="UniProtKB-KW"/>
</dbReference>
<evidence type="ECO:0000256" key="2">
    <source>
        <dbReference type="ARBA" id="ARBA00023276"/>
    </source>
</evidence>
<dbReference type="RefSeq" id="WP_163459562.1">
    <property type="nucleotide sequence ID" value="NZ_JAAGOH010000038.1"/>
</dbReference>
<dbReference type="InterPro" id="IPR028203">
    <property type="entry name" value="PSII_CF48-like_dom"/>
</dbReference>
<evidence type="ECO:0000259" key="3">
    <source>
        <dbReference type="Pfam" id="PF14870"/>
    </source>
</evidence>
<dbReference type="Pfam" id="PF14870">
    <property type="entry name" value="PSII_BNR"/>
    <property type="match status" value="1"/>
</dbReference>
<dbReference type="SUPFAM" id="SSF110296">
    <property type="entry name" value="Oligoxyloglucan reducing end-specific cellobiohydrolase"/>
    <property type="match status" value="1"/>
</dbReference>
<reference evidence="4 5" key="1">
    <citation type="submission" date="2020-02" db="EMBL/GenBank/DDBJ databases">
        <title>Ideonella bacterium strain TBM-1.</title>
        <authorList>
            <person name="Chen W.-M."/>
        </authorList>
    </citation>
    <scope>NUCLEOTIDE SEQUENCE [LARGE SCALE GENOMIC DNA]</scope>
    <source>
        <strain evidence="4 5">TBM-1</strain>
    </source>
</reference>
<dbReference type="Proteomes" id="UP000484255">
    <property type="component" value="Unassembled WGS sequence"/>
</dbReference>
<name>A0A7C9TNI5_9BURK</name>
<dbReference type="PANTHER" id="PTHR47199">
    <property type="entry name" value="PHOTOSYSTEM II STABILITY/ASSEMBLY FACTOR HCF136, CHLOROPLASTIC"/>
    <property type="match status" value="1"/>
</dbReference>
<accession>A0A7C9TNI5</accession>
<sequence>MTTPPFHAPGRRAWLRALPAWALAPALGAGALCTEARATTAAAAPDRFAALDRPALRLRQPTRAGLLAAALAGPRWVAVGERGLVLLSDDQGAQWRQAVVPVSVGLTAVAFADGQRGWAVGHGGAVLATQDGGERWHRVAEGRRLATALLEGAQAMAGSATASATQRHAQLLVDDGPDKPLLEVQWLPDPPGGSGTLLVLGAYGLALASRDGGAQWQPLGQAGGGLDNPKGLHLYSAAVRGREWLLVGEQGLLLHSADGGAGFARVASPYAGSWFSALALRDGRWLLAGLRGQVWLGAPAQGWQPVAGLPPASVLQAVARPGGGVWLLNQAGQLWQLHAGAAPSAVPLPALPPLASLLPLTETRVLALSAVGPHVIELPDTP</sequence>
<dbReference type="InterPro" id="IPR015943">
    <property type="entry name" value="WD40/YVTN_repeat-like_dom_sf"/>
</dbReference>
<dbReference type="PANTHER" id="PTHR47199:SF2">
    <property type="entry name" value="PHOTOSYSTEM II STABILITY_ASSEMBLY FACTOR HCF136, CHLOROPLASTIC"/>
    <property type="match status" value="1"/>
</dbReference>
<keyword evidence="5" id="KW-1185">Reference proteome</keyword>
<feature type="domain" description="Photosynthesis system II assembly factor Ycf48/Hcf136-like" evidence="3">
    <location>
        <begin position="92"/>
        <end position="138"/>
    </location>
</feature>
<dbReference type="Gene3D" id="2.130.10.10">
    <property type="entry name" value="YVTN repeat-like/Quinoprotein amine dehydrogenase"/>
    <property type="match status" value="1"/>
</dbReference>
<dbReference type="GO" id="GO:0009523">
    <property type="term" value="C:photosystem II"/>
    <property type="evidence" value="ECO:0007669"/>
    <property type="project" value="UniProtKB-KW"/>
</dbReference>
<protein>
    <recommendedName>
        <fullName evidence="3">Photosynthesis system II assembly factor Ycf48/Hcf136-like domain-containing protein</fullName>
    </recommendedName>
</protein>
<evidence type="ECO:0000313" key="5">
    <source>
        <dbReference type="Proteomes" id="UP000484255"/>
    </source>
</evidence>
<evidence type="ECO:0000256" key="1">
    <source>
        <dbReference type="ARBA" id="ARBA00022531"/>
    </source>
</evidence>
<dbReference type="AlphaFoldDB" id="A0A7C9TNI5"/>
<evidence type="ECO:0000313" key="4">
    <source>
        <dbReference type="EMBL" id="NDY93525.1"/>
    </source>
</evidence>
<keyword evidence="2" id="KW-0604">Photosystem II</keyword>
<dbReference type="PROSITE" id="PS51318">
    <property type="entry name" value="TAT"/>
    <property type="match status" value="1"/>
</dbReference>
<gene>
    <name evidence="4" type="ORF">G3A44_20240</name>
</gene>
<organism evidence="4 5">
    <name type="scientific">Ideonella livida</name>
    <dbReference type="NCBI Taxonomy" id="2707176"/>
    <lineage>
        <taxon>Bacteria</taxon>
        <taxon>Pseudomonadati</taxon>
        <taxon>Pseudomonadota</taxon>
        <taxon>Betaproteobacteria</taxon>
        <taxon>Burkholderiales</taxon>
        <taxon>Sphaerotilaceae</taxon>
        <taxon>Ideonella</taxon>
    </lineage>
</organism>
<proteinExistence type="predicted"/>